<feature type="compositionally biased region" description="Low complexity" evidence="1">
    <location>
        <begin position="485"/>
        <end position="494"/>
    </location>
</feature>
<dbReference type="AlphaFoldDB" id="A0A210Q9D0"/>
<feature type="region of interest" description="Disordered" evidence="1">
    <location>
        <begin position="343"/>
        <end position="494"/>
    </location>
</feature>
<evidence type="ECO:0000259" key="2">
    <source>
        <dbReference type="PROSITE" id="PS51212"/>
    </source>
</evidence>
<dbReference type="InterPro" id="IPR016186">
    <property type="entry name" value="C-type_lectin-like/link_sf"/>
</dbReference>
<evidence type="ECO:0000256" key="1">
    <source>
        <dbReference type="SAM" id="MobiDB-lite"/>
    </source>
</evidence>
<dbReference type="InterPro" id="IPR016187">
    <property type="entry name" value="CTDL_fold"/>
</dbReference>
<dbReference type="PROSITE" id="PS51212">
    <property type="entry name" value="WSC"/>
    <property type="match status" value="1"/>
</dbReference>
<evidence type="ECO:0000313" key="4">
    <source>
        <dbReference type="Proteomes" id="UP000242188"/>
    </source>
</evidence>
<dbReference type="Gene3D" id="3.10.100.10">
    <property type="entry name" value="Mannose-Binding Protein A, subunit A"/>
    <property type="match status" value="1"/>
</dbReference>
<dbReference type="InterPro" id="IPR002889">
    <property type="entry name" value="WSC_carb-bd"/>
</dbReference>
<accession>A0A210Q9D0</accession>
<feature type="compositionally biased region" description="Low complexity" evidence="1">
    <location>
        <begin position="355"/>
        <end position="463"/>
    </location>
</feature>
<feature type="compositionally biased region" description="Polar residues" evidence="1">
    <location>
        <begin position="343"/>
        <end position="354"/>
    </location>
</feature>
<dbReference type="Pfam" id="PF01822">
    <property type="entry name" value="WSC"/>
    <property type="match status" value="1"/>
</dbReference>
<proteinExistence type="predicted"/>
<dbReference type="Proteomes" id="UP000242188">
    <property type="component" value="Unassembled WGS sequence"/>
</dbReference>
<dbReference type="SUPFAM" id="SSF56436">
    <property type="entry name" value="C-type lectin-like"/>
    <property type="match status" value="1"/>
</dbReference>
<dbReference type="EMBL" id="NEDP02004519">
    <property type="protein sequence ID" value="OWF45338.1"/>
    <property type="molecule type" value="Genomic_DNA"/>
</dbReference>
<gene>
    <name evidence="3" type="ORF">KP79_PYT03626</name>
</gene>
<protein>
    <submittedName>
        <fullName evidence="3">Serum response factor-binding protein 1</fullName>
    </submittedName>
</protein>
<dbReference type="SMART" id="SM00321">
    <property type="entry name" value="WSC"/>
    <property type="match status" value="1"/>
</dbReference>
<feature type="domain" description="WSC" evidence="2">
    <location>
        <begin position="79"/>
        <end position="168"/>
    </location>
</feature>
<reference evidence="3 4" key="1">
    <citation type="journal article" date="2017" name="Nat. Ecol. Evol.">
        <title>Scallop genome provides insights into evolution of bilaterian karyotype and development.</title>
        <authorList>
            <person name="Wang S."/>
            <person name="Zhang J."/>
            <person name="Jiao W."/>
            <person name="Li J."/>
            <person name="Xun X."/>
            <person name="Sun Y."/>
            <person name="Guo X."/>
            <person name="Huan P."/>
            <person name="Dong B."/>
            <person name="Zhang L."/>
            <person name="Hu X."/>
            <person name="Sun X."/>
            <person name="Wang J."/>
            <person name="Zhao C."/>
            <person name="Wang Y."/>
            <person name="Wang D."/>
            <person name="Huang X."/>
            <person name="Wang R."/>
            <person name="Lv J."/>
            <person name="Li Y."/>
            <person name="Zhang Z."/>
            <person name="Liu B."/>
            <person name="Lu W."/>
            <person name="Hui Y."/>
            <person name="Liang J."/>
            <person name="Zhou Z."/>
            <person name="Hou R."/>
            <person name="Li X."/>
            <person name="Liu Y."/>
            <person name="Li H."/>
            <person name="Ning X."/>
            <person name="Lin Y."/>
            <person name="Zhao L."/>
            <person name="Xing Q."/>
            <person name="Dou J."/>
            <person name="Li Y."/>
            <person name="Mao J."/>
            <person name="Guo H."/>
            <person name="Dou H."/>
            <person name="Li T."/>
            <person name="Mu C."/>
            <person name="Jiang W."/>
            <person name="Fu Q."/>
            <person name="Fu X."/>
            <person name="Miao Y."/>
            <person name="Liu J."/>
            <person name="Yu Q."/>
            <person name="Li R."/>
            <person name="Liao H."/>
            <person name="Li X."/>
            <person name="Kong Y."/>
            <person name="Jiang Z."/>
            <person name="Chourrout D."/>
            <person name="Li R."/>
            <person name="Bao Z."/>
        </authorList>
    </citation>
    <scope>NUCLEOTIDE SEQUENCE [LARGE SCALE GENOMIC DNA]</scope>
    <source>
        <strain evidence="3 4">PY_sf001</strain>
    </source>
</reference>
<organism evidence="3 4">
    <name type="scientific">Mizuhopecten yessoensis</name>
    <name type="common">Japanese scallop</name>
    <name type="synonym">Patinopecten yessoensis</name>
    <dbReference type="NCBI Taxonomy" id="6573"/>
    <lineage>
        <taxon>Eukaryota</taxon>
        <taxon>Metazoa</taxon>
        <taxon>Spiralia</taxon>
        <taxon>Lophotrochozoa</taxon>
        <taxon>Mollusca</taxon>
        <taxon>Bivalvia</taxon>
        <taxon>Autobranchia</taxon>
        <taxon>Pteriomorphia</taxon>
        <taxon>Pectinida</taxon>
        <taxon>Pectinoidea</taxon>
        <taxon>Pectinidae</taxon>
        <taxon>Mizuhopecten</taxon>
    </lineage>
</organism>
<name>A0A210Q9D0_MIZYE</name>
<evidence type="ECO:0000313" key="3">
    <source>
        <dbReference type="EMBL" id="OWF45338.1"/>
    </source>
</evidence>
<comment type="caution">
    <text evidence="3">The sequence shown here is derived from an EMBL/GenBank/DDBJ whole genome shotgun (WGS) entry which is preliminary data.</text>
</comment>
<sequence length="574" mass="62350">MPVRKDAVTDQSNSPGLAEYDIRAVTVEVPWDEASQGCEDIGYNLFDPAMVTKQTLVSKALLQEGERYWTSTYTSRSPFYWKLGCYDVKDRSSLHMTDFGSENSVYQCSQKCGDLQYIGLEDTGCFCFPASAKLSQESETPCTTLCPGNANEICGDSGSGKMSVYRKLDTNEDRVTLEGTTGDCVTLNKENVDAMYNYYSDDDEHQLFTDKTCTEKRTFFCRNYVYDPTKSDSDIFIYKPENKTWYEAQSDCLSSGNDLAFIDGSNAFGVLSRDTIPVGSESWVGLFRETAELSVAEGDVTGDLVSCNSISIDSNVLEERHQPCMNKLKTLCMKVSVDPTTTEMTSDYDITSEMSEAPITETPTTEESTTDAPTTNAPTTYTPTTDTPTTNAPTTDVPSTNAPTTDAPTTDVPSTNAPTTDVPTTDAPTTDTPTTDTPTTDAPTTEISSVASTEETTETPSIIQRETTDASTAVTPGSRVLNRASSSKTSTTIKTTTSMTPMAKNSVTKMTGPKATTEQLQPNAANVAEKKIGEDNNDSANNKVTGETKGSFYNLFLAISDISENENTQVIMAK</sequence>
<keyword evidence="4" id="KW-1185">Reference proteome</keyword>